<feature type="coiled-coil region" evidence="3">
    <location>
        <begin position="1225"/>
        <end position="1252"/>
    </location>
</feature>
<reference evidence="7 9" key="1">
    <citation type="journal article" date="2008" name="Science">
        <title>The Physcomitrella genome reveals evolutionary insights into the conquest of land by plants.</title>
        <authorList>
            <person name="Rensing S."/>
            <person name="Lang D."/>
            <person name="Zimmer A."/>
            <person name="Terry A."/>
            <person name="Salamov A."/>
            <person name="Shapiro H."/>
            <person name="Nishiyama T."/>
            <person name="Perroud P.-F."/>
            <person name="Lindquist E."/>
            <person name="Kamisugi Y."/>
            <person name="Tanahashi T."/>
            <person name="Sakakibara K."/>
            <person name="Fujita T."/>
            <person name="Oishi K."/>
            <person name="Shin-I T."/>
            <person name="Kuroki Y."/>
            <person name="Toyoda A."/>
            <person name="Suzuki Y."/>
            <person name="Hashimoto A."/>
            <person name="Yamaguchi K."/>
            <person name="Sugano A."/>
            <person name="Kohara Y."/>
            <person name="Fujiyama A."/>
            <person name="Anterola A."/>
            <person name="Aoki S."/>
            <person name="Ashton N."/>
            <person name="Barbazuk W.B."/>
            <person name="Barker E."/>
            <person name="Bennetzen J."/>
            <person name="Bezanilla M."/>
            <person name="Blankenship R."/>
            <person name="Cho S.H."/>
            <person name="Dutcher S."/>
            <person name="Estelle M."/>
            <person name="Fawcett J.A."/>
            <person name="Gundlach H."/>
            <person name="Hanada K."/>
            <person name="Heyl A."/>
            <person name="Hicks K.A."/>
            <person name="Hugh J."/>
            <person name="Lohr M."/>
            <person name="Mayer K."/>
            <person name="Melkozernov A."/>
            <person name="Murata T."/>
            <person name="Nelson D."/>
            <person name="Pils B."/>
            <person name="Prigge M."/>
            <person name="Reiss B."/>
            <person name="Renner T."/>
            <person name="Rombauts S."/>
            <person name="Rushton P."/>
            <person name="Sanderfoot A."/>
            <person name="Schween G."/>
            <person name="Shiu S.-H."/>
            <person name="Stueber K."/>
            <person name="Theodoulou F.L."/>
            <person name="Tu H."/>
            <person name="Van de Peer Y."/>
            <person name="Verrier P.J."/>
            <person name="Waters E."/>
            <person name="Wood A."/>
            <person name="Yang L."/>
            <person name="Cove D."/>
            <person name="Cuming A."/>
            <person name="Hasebe M."/>
            <person name="Lucas S."/>
            <person name="Mishler D.B."/>
            <person name="Reski R."/>
            <person name="Grigoriev I."/>
            <person name="Quatrano R.S."/>
            <person name="Boore J.L."/>
        </authorList>
    </citation>
    <scope>NUCLEOTIDE SEQUENCE [LARGE SCALE GENOMIC DNA]</scope>
    <source>
        <strain evidence="8 9">cv. Gransden 2004</strain>
    </source>
</reference>
<evidence type="ECO:0000313" key="9">
    <source>
        <dbReference type="Proteomes" id="UP000006727"/>
    </source>
</evidence>
<dbReference type="EnsemblPlants" id="Pp3c7_4380V3.1">
    <property type="protein sequence ID" value="Pp3c7_4380V3.1"/>
    <property type="gene ID" value="Pp3c7_4380"/>
</dbReference>
<dbReference type="InterPro" id="IPR036322">
    <property type="entry name" value="WD40_repeat_dom_sf"/>
</dbReference>
<feature type="compositionally biased region" description="Polar residues" evidence="4">
    <location>
        <begin position="1180"/>
        <end position="1200"/>
    </location>
</feature>
<dbReference type="GO" id="GO:0016567">
    <property type="term" value="P:protein ubiquitination"/>
    <property type="evidence" value="ECO:0007669"/>
    <property type="project" value="UniProtKB-UniPathway"/>
</dbReference>
<dbReference type="EnsemblPlants" id="Pp3c7_4380V3.2">
    <property type="protein sequence ID" value="Pp3c7_4380V3.2"/>
    <property type="gene ID" value="Pp3c7_4380"/>
</dbReference>
<keyword evidence="2" id="KW-0833">Ubl conjugation pathway</keyword>
<evidence type="ECO:0000256" key="4">
    <source>
        <dbReference type="SAM" id="MobiDB-lite"/>
    </source>
</evidence>
<dbReference type="STRING" id="3218.A0A2K1KAC2"/>
<dbReference type="PROSITE" id="PS50097">
    <property type="entry name" value="BTB"/>
    <property type="match status" value="1"/>
</dbReference>
<dbReference type="Pfam" id="PF03000">
    <property type="entry name" value="NPH3"/>
    <property type="match status" value="1"/>
</dbReference>
<dbReference type="Proteomes" id="UP000006727">
    <property type="component" value="Chromosome 7"/>
</dbReference>
<dbReference type="InterPro" id="IPR011333">
    <property type="entry name" value="SKP1/BTB/POZ_sf"/>
</dbReference>
<dbReference type="Pfam" id="PF00651">
    <property type="entry name" value="BTB"/>
    <property type="match status" value="1"/>
</dbReference>
<sequence>MVAKPMSLLSKSVGHGDRVVPSRDRDGSVSNGGTRASSVKKTRSLKARSPERGEVERVSGNVSSTPTPRIRSVARHITLEHQQLNRSRDADTGVNGCRHPTLEHPQLTRSRDAEAGVKFEGRHIASDHQQHSRNSKDVNSTGGKFEGRHTASEYQQPSRNSRESVDSGGSKFEGRHTSSDHQPPSRNSRESNGSGGGKFEGRHAASDHQPQSRNSRETGDSAAGGLEGRHVPSGHHQSSRNSKDVDSAGEKPELDDSMPTAANRPWENGVHHPSLNSPMMLSLGGGVQMKWTATQHLDLQSALRSGSPAAHPHCATFHPTLPLIAVAVGRNIVEFDALTGSKLLSMDIGATVVRMAYSPAGGHVIVAVLEDWTIRSWDLDTEQTHILYSPADRKSDNANGGSIEVHIALTPLKSWIFFVAHRRLSVNVVGTDVENAKSASKVKMDLKRPIAQLACHPRHPVLYVAYSDGIVRAYHIQNFAVLYTLQIDPAVKLLGAGAFAFHPTLEWMFVGDRSGTLLAWDVSVPSRPSLIGIISTGTSPIVSVCWLAMLNMVVTLNKEGSVQAWRTRVAPDPNKPHMRANFLESAGVDPLDITTILSQNGGGTLHPLPRIIDLLVHPKFNLTSLLFANASASPEDTRRRGGDRASRDSRKQLITVLQAAPASMICVCRLASTELQSNLLVEVSDSRFHLHKFPLLSRSGRLNRLVFESRDTNKDHIKLPQMPGGAEAFELCVKFCYGMPLELTPQNVATLRCAAEYLEMTDSLEDRNLVSKTEHYLSFVILPSWKDSITVLQSCQRLLPWAEETQIVRRTSESVAWKAYTDQHGIKWSFTSTSNVPTTTQHIPHDWWVEDVIQLNFDAFKKVMTAVTAKGMAYTLVGSAIAQYGTRWIPGVEKKIRKHHQEPNREIPGSYLTGKEIVLRDAPNHVQSLNQDENRELVEGVAAMLPPQQDGVSCSFLLRLLRAACVFGASASCREELERRVGLQLEHASLSDLLIPSSHPASQTMYDLDVIQRILEHFLLKDQTGMASPTMSVKNDKQLHVFENGVSKPPTTPTMSKSKVAKLMDAYLAEVARDSNLPLARFQNFAEAVPQFSRATDDGLYRAVDTYLKAHPTMTEHERKKLCRVMDCQRLSLEACLHAAQNERLPLRVVVQVLFSEQVKLRNAITGHSSKKALRDNHQVENGSAHASVQDSQVGSQSIVSRPDDSDATDGLSLHESWLAARQDIKYLKQDMERMKAKYADLEHDYMTQQVEKKAKPKPNSSSAWTSGWKKMSSTLKRPSLFHSSKQDFEYNHKDDASIAPTNPESGDGAHDHSFTPRVTTADQRRRSHSVTSIASVQRWRNSIS</sequence>
<feature type="compositionally biased region" description="Polar residues" evidence="4">
    <location>
        <begin position="1330"/>
        <end position="1345"/>
    </location>
</feature>
<dbReference type="PaxDb" id="3218-PP1S207_25V6.1"/>
<feature type="compositionally biased region" description="Basic and acidic residues" evidence="4">
    <location>
        <begin position="123"/>
        <end position="136"/>
    </location>
</feature>
<feature type="region of interest" description="Disordered" evidence="4">
    <location>
        <begin position="1178"/>
        <end position="1210"/>
    </location>
</feature>
<feature type="region of interest" description="Disordered" evidence="4">
    <location>
        <begin position="1"/>
        <end position="67"/>
    </location>
</feature>
<dbReference type="CDD" id="cd18312">
    <property type="entry name" value="BTB_POZ_NPY3-like"/>
    <property type="match status" value="1"/>
</dbReference>
<dbReference type="PANTHER" id="PTHR32370">
    <property type="entry name" value="OS12G0117600 PROTEIN"/>
    <property type="match status" value="1"/>
</dbReference>
<dbReference type="EMBL" id="ABEU02000007">
    <property type="protein sequence ID" value="PNR50724.1"/>
    <property type="molecule type" value="Genomic_DNA"/>
</dbReference>
<dbReference type="Gene3D" id="2.130.10.10">
    <property type="entry name" value="YVTN repeat-like/Quinoprotein amine dehydrogenase"/>
    <property type="match status" value="2"/>
</dbReference>
<feature type="region of interest" description="Disordered" evidence="4">
    <location>
        <begin position="1292"/>
        <end position="1345"/>
    </location>
</feature>
<dbReference type="PROSITE" id="PS51649">
    <property type="entry name" value="NPH3"/>
    <property type="match status" value="1"/>
</dbReference>
<dbReference type="Gramene" id="Pp3c7_4380V3.2">
    <property type="protein sequence ID" value="Pp3c7_4380V3.2"/>
    <property type="gene ID" value="Pp3c7_4380"/>
</dbReference>
<feature type="region of interest" description="Disordered" evidence="4">
    <location>
        <begin position="83"/>
        <end position="111"/>
    </location>
</feature>
<evidence type="ECO:0000313" key="7">
    <source>
        <dbReference type="EMBL" id="PNR50724.1"/>
    </source>
</evidence>
<feature type="compositionally biased region" description="Basic and acidic residues" evidence="4">
    <location>
        <begin position="14"/>
        <end position="27"/>
    </location>
</feature>
<feature type="domain" description="NPH3" evidence="6">
    <location>
        <begin position="846"/>
        <end position="1160"/>
    </location>
</feature>
<evidence type="ECO:0000259" key="6">
    <source>
        <dbReference type="PROSITE" id="PS51649"/>
    </source>
</evidence>
<reference evidence="8" key="3">
    <citation type="submission" date="2020-12" db="UniProtKB">
        <authorList>
            <consortium name="EnsemblPlants"/>
        </authorList>
    </citation>
    <scope>IDENTIFICATION</scope>
</reference>
<evidence type="ECO:0000256" key="2">
    <source>
        <dbReference type="ARBA" id="ARBA00022786"/>
    </source>
</evidence>
<comment type="pathway">
    <text evidence="1">Protein modification; protein ubiquitination.</text>
</comment>
<feature type="compositionally biased region" description="Basic and acidic residues" evidence="4">
    <location>
        <begin position="241"/>
        <end position="254"/>
    </location>
</feature>
<dbReference type="InterPro" id="IPR000210">
    <property type="entry name" value="BTB/POZ_dom"/>
</dbReference>
<keyword evidence="3" id="KW-0175">Coiled coil</keyword>
<gene>
    <name evidence="8" type="primary">LOC112285064</name>
    <name evidence="7" type="ORF">PHYPA_009910</name>
</gene>
<organism evidence="7">
    <name type="scientific">Physcomitrium patens</name>
    <name type="common">Spreading-leaved earth moss</name>
    <name type="synonym">Physcomitrella patens</name>
    <dbReference type="NCBI Taxonomy" id="3218"/>
    <lineage>
        <taxon>Eukaryota</taxon>
        <taxon>Viridiplantae</taxon>
        <taxon>Streptophyta</taxon>
        <taxon>Embryophyta</taxon>
        <taxon>Bryophyta</taxon>
        <taxon>Bryophytina</taxon>
        <taxon>Bryopsida</taxon>
        <taxon>Funariidae</taxon>
        <taxon>Funariales</taxon>
        <taxon>Funariaceae</taxon>
        <taxon>Physcomitrium</taxon>
    </lineage>
</organism>
<dbReference type="InterPro" id="IPR027356">
    <property type="entry name" value="NPH3_dom"/>
</dbReference>
<feature type="compositionally biased region" description="Basic and acidic residues" evidence="4">
    <location>
        <begin position="48"/>
        <end position="57"/>
    </location>
</feature>
<evidence type="ECO:0008006" key="10">
    <source>
        <dbReference type="Google" id="ProtNLM"/>
    </source>
</evidence>
<dbReference type="SUPFAM" id="SSF54695">
    <property type="entry name" value="POZ domain"/>
    <property type="match status" value="1"/>
</dbReference>
<feature type="compositionally biased region" description="Polar residues" evidence="4">
    <location>
        <begin position="28"/>
        <end position="37"/>
    </location>
</feature>
<dbReference type="RefSeq" id="XP_024381335.1">
    <property type="nucleotide sequence ID" value="XM_024525567.2"/>
</dbReference>
<keyword evidence="9" id="KW-1185">Reference proteome</keyword>
<feature type="region of interest" description="Disordered" evidence="4">
    <location>
        <begin position="123"/>
        <end position="273"/>
    </location>
</feature>
<dbReference type="SMART" id="SM00320">
    <property type="entry name" value="WD40"/>
    <property type="match status" value="4"/>
</dbReference>
<reference evidence="7 9" key="2">
    <citation type="journal article" date="2018" name="Plant J.">
        <title>The Physcomitrella patens chromosome-scale assembly reveals moss genome structure and evolution.</title>
        <authorList>
            <person name="Lang D."/>
            <person name="Ullrich K.K."/>
            <person name="Murat F."/>
            <person name="Fuchs J."/>
            <person name="Jenkins J."/>
            <person name="Haas F.B."/>
            <person name="Piednoel M."/>
            <person name="Gundlach H."/>
            <person name="Van Bel M."/>
            <person name="Meyberg R."/>
            <person name="Vives C."/>
            <person name="Morata J."/>
            <person name="Symeonidi A."/>
            <person name="Hiss M."/>
            <person name="Muchero W."/>
            <person name="Kamisugi Y."/>
            <person name="Saleh O."/>
            <person name="Blanc G."/>
            <person name="Decker E.L."/>
            <person name="van Gessel N."/>
            <person name="Grimwood J."/>
            <person name="Hayes R.D."/>
            <person name="Graham S.W."/>
            <person name="Gunter L.E."/>
            <person name="McDaniel S.F."/>
            <person name="Hoernstein S.N.W."/>
            <person name="Larsson A."/>
            <person name="Li F.W."/>
            <person name="Perroud P.F."/>
            <person name="Phillips J."/>
            <person name="Ranjan P."/>
            <person name="Rokshar D.S."/>
            <person name="Rothfels C.J."/>
            <person name="Schneider L."/>
            <person name="Shu S."/>
            <person name="Stevenson D.W."/>
            <person name="Thummler F."/>
            <person name="Tillich M."/>
            <person name="Villarreal Aguilar J.C."/>
            <person name="Widiez T."/>
            <person name="Wong G.K."/>
            <person name="Wymore A."/>
            <person name="Zhang Y."/>
            <person name="Zimmer A.D."/>
            <person name="Quatrano R.S."/>
            <person name="Mayer K.F.X."/>
            <person name="Goodstein D."/>
            <person name="Casacuberta J.M."/>
            <person name="Vandepoele K."/>
            <person name="Reski R."/>
            <person name="Cuming A.C."/>
            <person name="Tuskan G.A."/>
            <person name="Maumus F."/>
            <person name="Salse J."/>
            <person name="Schmutz J."/>
            <person name="Rensing S.A."/>
        </authorList>
    </citation>
    <scope>NUCLEOTIDE SEQUENCE [LARGE SCALE GENOMIC DNA]</scope>
    <source>
        <strain evidence="8 9">cv. Gransden 2004</strain>
    </source>
</reference>
<proteinExistence type="predicted"/>
<protein>
    <recommendedName>
        <fullName evidence="10">NPH3 domain-containing protein</fullName>
    </recommendedName>
</protein>
<accession>A0A2K1KAC2</accession>
<evidence type="ECO:0000256" key="3">
    <source>
        <dbReference type="SAM" id="Coils"/>
    </source>
</evidence>
<dbReference type="Gramene" id="Pp3c7_4380V3.1">
    <property type="protein sequence ID" value="Pp3c7_4380V3.1"/>
    <property type="gene ID" value="Pp3c7_4380"/>
</dbReference>
<dbReference type="UniPathway" id="UPA00143"/>
<evidence type="ECO:0000259" key="5">
    <source>
        <dbReference type="PROSITE" id="PS50097"/>
    </source>
</evidence>
<evidence type="ECO:0000256" key="1">
    <source>
        <dbReference type="ARBA" id="ARBA00004906"/>
    </source>
</evidence>
<dbReference type="InterPro" id="IPR015943">
    <property type="entry name" value="WD40/YVTN_repeat-like_dom_sf"/>
</dbReference>
<name>A0A2K1KAC2_PHYPA</name>
<dbReference type="OrthoDB" id="1933734at2759"/>
<dbReference type="Gene3D" id="3.30.710.10">
    <property type="entry name" value="Potassium Channel Kv1.1, Chain A"/>
    <property type="match status" value="1"/>
</dbReference>
<feature type="domain" description="BTB" evidence="5">
    <location>
        <begin position="677"/>
        <end position="745"/>
    </location>
</feature>
<dbReference type="InterPro" id="IPR001680">
    <property type="entry name" value="WD40_rpt"/>
</dbReference>
<evidence type="ECO:0000313" key="8">
    <source>
        <dbReference type="EnsemblPlants" id="Pp3c7_4380V3.1"/>
    </source>
</evidence>
<dbReference type="GeneID" id="112285064"/>
<dbReference type="SUPFAM" id="SSF50978">
    <property type="entry name" value="WD40 repeat-like"/>
    <property type="match status" value="1"/>
</dbReference>
<dbReference type="InterPro" id="IPR043454">
    <property type="entry name" value="NPH3/RPT2-like"/>
</dbReference>